<feature type="region of interest" description="Disordered" evidence="1">
    <location>
        <begin position="277"/>
        <end position="299"/>
    </location>
</feature>
<feature type="compositionally biased region" description="Basic and acidic residues" evidence="1">
    <location>
        <begin position="286"/>
        <end position="298"/>
    </location>
</feature>
<sequence>MSDITEDEGRSNEARKEQKTLSCLKEIGLPQTATNFIDIDLVGEPLIITKATPIELNTKIFDFMMNNQSTVAKELLFDFQEEFGEWSKIEYNKTSPVLKKCLRTFLREHGLYPGPLKGRIVPQLIGLLGIDKLPDWDYEELRAMSDIHHKSLVHNSRYQTLSAPNATPSSNQDQKIPFIDTTAAKLPPTIQVGQKSIQNQSRTVHPTTYQFQRAPTQIGIMPDDLMNPQIPITNNMDLDDVTNVLAYQTDPPLIFLNQKPEPNTVAAFKQQLYTDGRFYGGHHRSQPKDRGDDRESHGAIRIRTRSAGSVINLATGRQTIPKANRSVLANGTA</sequence>
<evidence type="ECO:0000313" key="2">
    <source>
        <dbReference type="EMBL" id="SZF00336.1"/>
    </source>
</evidence>
<dbReference type="Proteomes" id="UP000275772">
    <property type="component" value="Unassembled WGS sequence"/>
</dbReference>
<protein>
    <submittedName>
        <fullName evidence="2">Uncharacterized protein</fullName>
    </submittedName>
</protein>
<gene>
    <name evidence="2" type="ORF">BLGHR1_11070</name>
</gene>
<accession>A0A383UKH0</accession>
<dbReference type="AlphaFoldDB" id="A0A383UKH0"/>
<proteinExistence type="predicted"/>
<evidence type="ECO:0000256" key="1">
    <source>
        <dbReference type="SAM" id="MobiDB-lite"/>
    </source>
</evidence>
<dbReference type="EMBL" id="UNSH01000009">
    <property type="protein sequence ID" value="SZF00336.1"/>
    <property type="molecule type" value="Genomic_DNA"/>
</dbReference>
<reference evidence="2 3" key="1">
    <citation type="submission" date="2017-11" db="EMBL/GenBank/DDBJ databases">
        <authorList>
            <person name="Kracher B."/>
        </authorList>
    </citation>
    <scope>NUCLEOTIDE SEQUENCE [LARGE SCALE GENOMIC DNA]</scope>
    <source>
        <strain evidence="2 3">RACE1</strain>
    </source>
</reference>
<organism evidence="2 3">
    <name type="scientific">Blumeria hordei</name>
    <name type="common">Barley powdery mildew</name>
    <name type="synonym">Blumeria graminis f. sp. hordei</name>
    <dbReference type="NCBI Taxonomy" id="2867405"/>
    <lineage>
        <taxon>Eukaryota</taxon>
        <taxon>Fungi</taxon>
        <taxon>Dikarya</taxon>
        <taxon>Ascomycota</taxon>
        <taxon>Pezizomycotina</taxon>
        <taxon>Leotiomycetes</taxon>
        <taxon>Erysiphales</taxon>
        <taxon>Erysiphaceae</taxon>
        <taxon>Blumeria</taxon>
    </lineage>
</organism>
<dbReference type="VEuPathDB" id="FungiDB:BLGHR1_11070"/>
<name>A0A383UKH0_BLUHO</name>
<evidence type="ECO:0000313" key="3">
    <source>
        <dbReference type="Proteomes" id="UP000275772"/>
    </source>
</evidence>